<keyword evidence="2" id="KW-1185">Reference proteome</keyword>
<name>A0A9Q0KTP2_9MAGN</name>
<dbReference type="AlphaFoldDB" id="A0A9Q0KTP2"/>
<accession>A0A9Q0KTP2</accession>
<proteinExistence type="predicted"/>
<evidence type="ECO:0000313" key="2">
    <source>
        <dbReference type="Proteomes" id="UP001141806"/>
    </source>
</evidence>
<sequence length="107" mass="12169">MSDLIRRGWLIQDEFQLCDPEEEGTYHLLLGCWFGVEVLSGFFLKILAYWIFPCALQAVMVEWGSGPFGWQTGLALENNPICHMLVLRGKEECLYFSSHGGEFCCGL</sequence>
<reference evidence="1" key="1">
    <citation type="journal article" date="2023" name="Plant J.">
        <title>The genome of the king protea, Protea cynaroides.</title>
        <authorList>
            <person name="Chang J."/>
            <person name="Duong T.A."/>
            <person name="Schoeman C."/>
            <person name="Ma X."/>
            <person name="Roodt D."/>
            <person name="Barker N."/>
            <person name="Li Z."/>
            <person name="Van de Peer Y."/>
            <person name="Mizrachi E."/>
        </authorList>
    </citation>
    <scope>NUCLEOTIDE SEQUENCE</scope>
    <source>
        <tissue evidence="1">Young leaves</tissue>
    </source>
</reference>
<protein>
    <submittedName>
        <fullName evidence="1">Uncharacterized protein</fullName>
    </submittedName>
</protein>
<organism evidence="1 2">
    <name type="scientific">Protea cynaroides</name>
    <dbReference type="NCBI Taxonomy" id="273540"/>
    <lineage>
        <taxon>Eukaryota</taxon>
        <taxon>Viridiplantae</taxon>
        <taxon>Streptophyta</taxon>
        <taxon>Embryophyta</taxon>
        <taxon>Tracheophyta</taxon>
        <taxon>Spermatophyta</taxon>
        <taxon>Magnoliopsida</taxon>
        <taxon>Proteales</taxon>
        <taxon>Proteaceae</taxon>
        <taxon>Protea</taxon>
    </lineage>
</organism>
<comment type="caution">
    <text evidence="1">The sequence shown here is derived from an EMBL/GenBank/DDBJ whole genome shotgun (WGS) entry which is preliminary data.</text>
</comment>
<dbReference type="EMBL" id="JAMYWD010000003">
    <property type="protein sequence ID" value="KAJ4976638.1"/>
    <property type="molecule type" value="Genomic_DNA"/>
</dbReference>
<dbReference type="Proteomes" id="UP001141806">
    <property type="component" value="Unassembled WGS sequence"/>
</dbReference>
<gene>
    <name evidence="1" type="ORF">NE237_001744</name>
</gene>
<evidence type="ECO:0000313" key="1">
    <source>
        <dbReference type="EMBL" id="KAJ4976638.1"/>
    </source>
</evidence>